<feature type="domain" description="DJ-1/PfpI" evidence="1">
    <location>
        <begin position="3"/>
        <end position="166"/>
    </location>
</feature>
<evidence type="ECO:0000313" key="2">
    <source>
        <dbReference type="EMBL" id="GFM33423.1"/>
    </source>
</evidence>
<comment type="caution">
    <text evidence="2">The sequence shown here is derived from an EMBL/GenBank/DDBJ whole genome shotgun (WGS) entry which is preliminary data.</text>
</comment>
<dbReference type="Proteomes" id="UP000503840">
    <property type="component" value="Unassembled WGS sequence"/>
</dbReference>
<sequence>MAKIALVLTQGFADWEYAFIAGTGVPFYGFDVRFFAPEAGVVRSQGGLEAMVPHGLNEIVAWAPDVLVVVGGSIWASPDAPDIGELLKAYHTAGGTVAGICGGSLALARAGILDATPHTSNDADFLAENAAGYAGGACYCQSPSAVVGERVITAPGTAPVSFTSAVFAAAGLDESAVAQFRSMLAAEHG</sequence>
<proteinExistence type="predicted"/>
<accession>A0A7J0BI37</accession>
<dbReference type="RefSeq" id="WP_174405086.1">
    <property type="nucleotide sequence ID" value="NZ_BLVO01000013.1"/>
</dbReference>
<keyword evidence="3" id="KW-1185">Reference proteome</keyword>
<dbReference type="Gene3D" id="3.40.50.880">
    <property type="match status" value="1"/>
</dbReference>
<name>A0A7J0BI37_9BACT</name>
<dbReference type="AlphaFoldDB" id="A0A7J0BI37"/>
<dbReference type="InterPro" id="IPR002818">
    <property type="entry name" value="DJ-1/PfpI"/>
</dbReference>
<dbReference type="InterPro" id="IPR052158">
    <property type="entry name" value="INH-QAR"/>
</dbReference>
<protein>
    <submittedName>
        <fullName evidence="2">Glutamine amidotransferase</fullName>
    </submittedName>
</protein>
<dbReference type="InterPro" id="IPR029062">
    <property type="entry name" value="Class_I_gatase-like"/>
</dbReference>
<gene>
    <name evidence="2" type="ORF">DSM101010T_17880</name>
</gene>
<dbReference type="GO" id="GO:0016740">
    <property type="term" value="F:transferase activity"/>
    <property type="evidence" value="ECO:0007669"/>
    <property type="project" value="UniProtKB-KW"/>
</dbReference>
<dbReference type="SUPFAM" id="SSF52317">
    <property type="entry name" value="Class I glutamine amidotransferase-like"/>
    <property type="match status" value="1"/>
</dbReference>
<keyword evidence="2" id="KW-0808">Transferase</keyword>
<organism evidence="2 3">
    <name type="scientific">Desulfovibrio subterraneus</name>
    <dbReference type="NCBI Taxonomy" id="2718620"/>
    <lineage>
        <taxon>Bacteria</taxon>
        <taxon>Pseudomonadati</taxon>
        <taxon>Thermodesulfobacteriota</taxon>
        <taxon>Desulfovibrionia</taxon>
        <taxon>Desulfovibrionales</taxon>
        <taxon>Desulfovibrionaceae</taxon>
        <taxon>Desulfovibrio</taxon>
    </lineage>
</organism>
<evidence type="ECO:0000313" key="3">
    <source>
        <dbReference type="Proteomes" id="UP000503840"/>
    </source>
</evidence>
<reference evidence="2 3" key="1">
    <citation type="submission" date="2020-05" db="EMBL/GenBank/DDBJ databases">
        <title>Draft genome sequence of Desulfovibrio sp. strain HN2T.</title>
        <authorList>
            <person name="Ueno A."/>
            <person name="Tamazawa S."/>
            <person name="Tamamura S."/>
            <person name="Murakami T."/>
            <person name="Kiyama T."/>
            <person name="Inomata H."/>
            <person name="Amano Y."/>
            <person name="Miyakawa K."/>
            <person name="Tamaki H."/>
            <person name="Naganuma T."/>
            <person name="Kaneko K."/>
        </authorList>
    </citation>
    <scope>NUCLEOTIDE SEQUENCE [LARGE SCALE GENOMIC DNA]</scope>
    <source>
        <strain evidence="2 3">HN2</strain>
    </source>
</reference>
<dbReference type="EMBL" id="BLVO01000013">
    <property type="protein sequence ID" value="GFM33423.1"/>
    <property type="molecule type" value="Genomic_DNA"/>
</dbReference>
<dbReference type="Pfam" id="PF01965">
    <property type="entry name" value="DJ-1_PfpI"/>
    <property type="match status" value="1"/>
</dbReference>
<dbReference type="PANTHER" id="PTHR43130:SF3">
    <property type="entry name" value="HTH-TYPE TRANSCRIPTIONAL REGULATOR RV1931C"/>
    <property type="match status" value="1"/>
</dbReference>
<evidence type="ECO:0000259" key="1">
    <source>
        <dbReference type="Pfam" id="PF01965"/>
    </source>
</evidence>
<keyword evidence="2" id="KW-0315">Glutamine amidotransferase</keyword>
<dbReference type="PANTHER" id="PTHR43130">
    <property type="entry name" value="ARAC-FAMILY TRANSCRIPTIONAL REGULATOR"/>
    <property type="match status" value="1"/>
</dbReference>